<dbReference type="Gene3D" id="1.20.58.760">
    <property type="entry name" value="Peptidase M41"/>
    <property type="match status" value="1"/>
</dbReference>
<evidence type="ECO:0000313" key="2">
    <source>
        <dbReference type="Proteomes" id="UP000403266"/>
    </source>
</evidence>
<dbReference type="RefSeq" id="WP_152713614.1">
    <property type="nucleotide sequence ID" value="NZ_VOSJ01000087.1"/>
</dbReference>
<dbReference type="EMBL" id="VOSK01000086">
    <property type="protein sequence ID" value="MPR27391.1"/>
    <property type="molecule type" value="Genomic_DNA"/>
</dbReference>
<dbReference type="GO" id="GO:0006508">
    <property type="term" value="P:proteolysis"/>
    <property type="evidence" value="ECO:0007669"/>
    <property type="project" value="InterPro"/>
</dbReference>
<dbReference type="GO" id="GO:0004176">
    <property type="term" value="F:ATP-dependent peptidase activity"/>
    <property type="evidence" value="ECO:0007669"/>
    <property type="project" value="InterPro"/>
</dbReference>
<dbReference type="Proteomes" id="UP000403266">
    <property type="component" value="Unassembled WGS sequence"/>
</dbReference>
<gene>
    <name evidence="1" type="ORF">FS320_19880</name>
</gene>
<dbReference type="GO" id="GO:0004222">
    <property type="term" value="F:metalloendopeptidase activity"/>
    <property type="evidence" value="ECO:0007669"/>
    <property type="project" value="InterPro"/>
</dbReference>
<dbReference type="InterPro" id="IPR037219">
    <property type="entry name" value="Peptidase_M41-like"/>
</dbReference>
<sequence>MRFPSGKFCFKPCRSNVIWSYAVAYGVGGANRPYGPKDRIVWHECGHLAVLCYLMSINQGCEISPGLGQSWTGKTLPPSVPSPMPSNRDEWLALVACSWGGKAAVEVAIDRMVLRVAPPGIEIDHGDHGFYGDDNSDYACACEHSASAQAAGFTNDWKSFYAEGHAAAREVIEANFMKIESLVGYLMKKQVLTEAETLVILKPV</sequence>
<comment type="caution">
    <text evidence="1">The sequence shown here is derived from an EMBL/GenBank/DDBJ whole genome shotgun (WGS) entry which is preliminary data.</text>
</comment>
<dbReference type="GO" id="GO:0005524">
    <property type="term" value="F:ATP binding"/>
    <property type="evidence" value="ECO:0007669"/>
    <property type="project" value="InterPro"/>
</dbReference>
<proteinExistence type="predicted"/>
<reference evidence="1 2" key="1">
    <citation type="journal article" date="2019" name="Syst. Appl. Microbiol.">
        <title>Microvirga tunisiensis sp. nov., a root nodule symbiotic bacterium isolated from Lupinus micranthus and L. luteus grown in Northern Tunisia.</title>
        <authorList>
            <person name="Msaddak A."/>
            <person name="Rejili M."/>
            <person name="Duran D."/>
            <person name="Mars M."/>
            <person name="Palacios J.M."/>
            <person name="Ruiz-Argueso T."/>
            <person name="Rey L."/>
            <person name="Imperial J."/>
        </authorList>
    </citation>
    <scope>NUCLEOTIDE SEQUENCE [LARGE SCALE GENOMIC DNA]</scope>
    <source>
        <strain evidence="1 2">Lmie10</strain>
    </source>
</reference>
<accession>A0A5N7MK04</accession>
<protein>
    <recommendedName>
        <fullName evidence="3">Peptidase M41 domain-containing protein</fullName>
    </recommendedName>
</protein>
<name>A0A5N7MK04_9HYPH</name>
<dbReference type="AlphaFoldDB" id="A0A5N7MK04"/>
<evidence type="ECO:0008006" key="3">
    <source>
        <dbReference type="Google" id="ProtNLM"/>
    </source>
</evidence>
<evidence type="ECO:0000313" key="1">
    <source>
        <dbReference type="EMBL" id="MPR27391.1"/>
    </source>
</evidence>
<dbReference type="SUPFAM" id="SSF140990">
    <property type="entry name" value="FtsH protease domain-like"/>
    <property type="match status" value="1"/>
</dbReference>
<keyword evidence="2" id="KW-1185">Reference proteome</keyword>
<organism evidence="1 2">
    <name type="scientific">Microvirga tunisiensis</name>
    <dbReference type="NCBI Taxonomy" id="2108360"/>
    <lineage>
        <taxon>Bacteria</taxon>
        <taxon>Pseudomonadati</taxon>
        <taxon>Pseudomonadota</taxon>
        <taxon>Alphaproteobacteria</taxon>
        <taxon>Hyphomicrobiales</taxon>
        <taxon>Methylobacteriaceae</taxon>
        <taxon>Microvirga</taxon>
    </lineage>
</organism>